<dbReference type="PANTHER" id="PTHR46224:SF64">
    <property type="entry name" value="IQ MOTIF AND ANKYRIN REPEAT DOMAIN-CONTAINING PROTEIN 1"/>
    <property type="match status" value="1"/>
</dbReference>
<sequence length="463" mass="50414">MEDMFDIFKLLLQYGADLNPPDRPSALQYAAENDDYETVAILVNNNSDVNHSISSDSSVPPPALCSAAKHGNLPMMRTILDAGADVNIQDTRSNYSGSTPLYNAVKYEHDQAVSLLLSQEGIKVDAGSGNYGTPLFCATYNGDITLMEQLLKAGADPNKSDGKRAPLAIAAARNDPSATEMLLSFGAEVYLDGEELASESLPLSTAARAGKLQTLKFLLDHGADPSMTWSDGQKSVFTSAVEGNHLHIVRHLLEYNPSKTQDLASLALSAAIESTPKMLDLVLSYYPASILSSLPLESRYFYTAVSRNHLPTMQLILENSSNTTELLRQAFMATLNGTVEMLQLALSHYPDITLEVVDDGLAYLKVAPEKAYKEIFGVPMRGEMEYNERLEKYRARVDEIGKMEKVLRSKRREWVGLSGIFENAMSSAGEAGNTSHISDGDDLSDDGGTSDGSITRDSDFTAR</sequence>
<dbReference type="InterPro" id="IPR051616">
    <property type="entry name" value="Cul2-RING_E3_ligase_SR"/>
</dbReference>
<feature type="repeat" description="ANK" evidence="1">
    <location>
        <begin position="63"/>
        <end position="91"/>
    </location>
</feature>
<evidence type="ECO:0008006" key="5">
    <source>
        <dbReference type="Google" id="ProtNLM"/>
    </source>
</evidence>
<feature type="repeat" description="ANK" evidence="1">
    <location>
        <begin position="198"/>
        <end position="230"/>
    </location>
</feature>
<feature type="region of interest" description="Disordered" evidence="2">
    <location>
        <begin position="428"/>
        <end position="463"/>
    </location>
</feature>
<dbReference type="AlphaFoldDB" id="A0A8H7WGY6"/>
<dbReference type="PANTHER" id="PTHR46224">
    <property type="entry name" value="ANKYRIN REPEAT FAMILY PROTEIN"/>
    <property type="match status" value="1"/>
</dbReference>
<evidence type="ECO:0000313" key="4">
    <source>
        <dbReference type="Proteomes" id="UP000664132"/>
    </source>
</evidence>
<dbReference type="PROSITE" id="PS50088">
    <property type="entry name" value="ANK_REPEAT"/>
    <property type="match status" value="3"/>
</dbReference>
<accession>A0A8H7WGY6</accession>
<evidence type="ECO:0000256" key="2">
    <source>
        <dbReference type="SAM" id="MobiDB-lite"/>
    </source>
</evidence>
<comment type="caution">
    <text evidence="3">The sequence shown here is derived from an EMBL/GenBank/DDBJ whole genome shotgun (WGS) entry which is preliminary data.</text>
</comment>
<organism evidence="3 4">
    <name type="scientific">Cadophora malorum</name>
    <dbReference type="NCBI Taxonomy" id="108018"/>
    <lineage>
        <taxon>Eukaryota</taxon>
        <taxon>Fungi</taxon>
        <taxon>Dikarya</taxon>
        <taxon>Ascomycota</taxon>
        <taxon>Pezizomycotina</taxon>
        <taxon>Leotiomycetes</taxon>
        <taxon>Helotiales</taxon>
        <taxon>Ploettnerulaceae</taxon>
        <taxon>Cadophora</taxon>
    </lineage>
</organism>
<protein>
    <recommendedName>
        <fullName evidence="5">Ankyrin</fullName>
    </recommendedName>
</protein>
<keyword evidence="1" id="KW-0040">ANK repeat</keyword>
<dbReference type="Gene3D" id="1.25.40.20">
    <property type="entry name" value="Ankyrin repeat-containing domain"/>
    <property type="match status" value="2"/>
</dbReference>
<evidence type="ECO:0000313" key="3">
    <source>
        <dbReference type="EMBL" id="KAG4424607.1"/>
    </source>
</evidence>
<dbReference type="PROSITE" id="PS50297">
    <property type="entry name" value="ANK_REP_REGION"/>
    <property type="match status" value="2"/>
</dbReference>
<dbReference type="SMART" id="SM00248">
    <property type="entry name" value="ANK"/>
    <property type="match status" value="8"/>
</dbReference>
<evidence type="ECO:0000256" key="1">
    <source>
        <dbReference type="PROSITE-ProRule" id="PRU00023"/>
    </source>
</evidence>
<feature type="repeat" description="ANK" evidence="1">
    <location>
        <begin position="130"/>
        <end position="162"/>
    </location>
</feature>
<dbReference type="InterPro" id="IPR002110">
    <property type="entry name" value="Ankyrin_rpt"/>
</dbReference>
<dbReference type="Pfam" id="PF12796">
    <property type="entry name" value="Ank_2"/>
    <property type="match status" value="2"/>
</dbReference>
<gene>
    <name evidence="3" type="ORF">IFR04_002317</name>
</gene>
<name>A0A8H7WGY6_9HELO</name>
<keyword evidence="4" id="KW-1185">Reference proteome</keyword>
<reference evidence="3" key="1">
    <citation type="submission" date="2021-02" db="EMBL/GenBank/DDBJ databases">
        <title>Genome sequence Cadophora malorum strain M34.</title>
        <authorList>
            <person name="Stefanovic E."/>
            <person name="Vu D."/>
            <person name="Scully C."/>
            <person name="Dijksterhuis J."/>
            <person name="Roader J."/>
            <person name="Houbraken J."/>
        </authorList>
    </citation>
    <scope>NUCLEOTIDE SEQUENCE</scope>
    <source>
        <strain evidence="3">M34</strain>
    </source>
</reference>
<proteinExistence type="predicted"/>
<dbReference type="SUPFAM" id="SSF48403">
    <property type="entry name" value="Ankyrin repeat"/>
    <property type="match status" value="2"/>
</dbReference>
<dbReference type="InterPro" id="IPR036770">
    <property type="entry name" value="Ankyrin_rpt-contain_sf"/>
</dbReference>
<feature type="compositionally biased region" description="Basic and acidic residues" evidence="2">
    <location>
        <begin position="454"/>
        <end position="463"/>
    </location>
</feature>
<dbReference type="EMBL" id="JAFJYH010000019">
    <property type="protein sequence ID" value="KAG4424607.1"/>
    <property type="molecule type" value="Genomic_DNA"/>
</dbReference>
<dbReference type="OrthoDB" id="3485962at2759"/>
<dbReference type="Proteomes" id="UP000664132">
    <property type="component" value="Unassembled WGS sequence"/>
</dbReference>